<evidence type="ECO:0000259" key="2">
    <source>
        <dbReference type="Pfam" id="PF05569"/>
    </source>
</evidence>
<name>A0ABT6TN96_9BACL</name>
<comment type="caution">
    <text evidence="3">The sequence shown here is derived from an EMBL/GenBank/DDBJ whole genome shotgun (WGS) entry which is preliminary data.</text>
</comment>
<dbReference type="PANTHER" id="PTHR34978:SF3">
    <property type="entry name" value="SLR0241 PROTEIN"/>
    <property type="match status" value="1"/>
</dbReference>
<accession>A0ABT6TN96</accession>
<sequence length="278" mass="30773">MWEARSRWLLAASLSISAFVAAQMAMFVLKVVFRIRLPFVLFDYCVAWFHYIGFPISMPLMSAVFVSTLAVCVRQLVREVVFVRRFGSMLRRTADSRMTARYARRYGFGRRQLTIIRADAPVAMTVGFVRPRIVLSTGLLGMLNPAEIAAVVAHERHHLKRRDPLALFALSLSRTALWYVPLLGWAEDKYKTAVEVLADRHAIASSSGGAKELGSALLKLLRRGGAGGMPAASASFADASVNVRIRLLLDPQYKPSWRPPLAATLHSFAVLALMVALG</sequence>
<gene>
    <name evidence="3" type="ORF">KB449_25515</name>
</gene>
<keyword evidence="4" id="KW-1185">Reference proteome</keyword>
<dbReference type="PANTHER" id="PTHR34978">
    <property type="entry name" value="POSSIBLE SENSOR-TRANSDUCER PROTEIN BLAR"/>
    <property type="match status" value="1"/>
</dbReference>
<reference evidence="3" key="1">
    <citation type="submission" date="2023-04" db="EMBL/GenBank/DDBJ databases">
        <title>Comparative genomic analysis of Cohnella hashimotonis sp. nov., isolated from the International Space Station.</title>
        <authorList>
            <person name="Venkateswaran K."/>
            <person name="Simpson A."/>
        </authorList>
    </citation>
    <scope>NUCLEOTIDE SEQUENCE</scope>
    <source>
        <strain evidence="3">F6_2S_P_1</strain>
    </source>
</reference>
<keyword evidence="1" id="KW-0812">Transmembrane</keyword>
<dbReference type="Proteomes" id="UP001161691">
    <property type="component" value="Unassembled WGS sequence"/>
</dbReference>
<keyword evidence="1" id="KW-0472">Membrane</keyword>
<dbReference type="Gene3D" id="3.30.2010.10">
    <property type="entry name" value="Metalloproteases ('zincins'), catalytic domain"/>
    <property type="match status" value="1"/>
</dbReference>
<dbReference type="InterPro" id="IPR052173">
    <property type="entry name" value="Beta-lactam_resp_regulator"/>
</dbReference>
<feature type="transmembrane region" description="Helical" evidence="1">
    <location>
        <begin position="48"/>
        <end position="73"/>
    </location>
</feature>
<keyword evidence="1" id="KW-1133">Transmembrane helix</keyword>
<proteinExistence type="predicted"/>
<dbReference type="InterPro" id="IPR008756">
    <property type="entry name" value="Peptidase_M56"/>
</dbReference>
<feature type="domain" description="Peptidase M56" evidence="2">
    <location>
        <begin position="67"/>
        <end position="247"/>
    </location>
</feature>
<dbReference type="EMBL" id="JAGRPV010000001">
    <property type="protein sequence ID" value="MDI4648336.1"/>
    <property type="molecule type" value="Genomic_DNA"/>
</dbReference>
<dbReference type="CDD" id="cd07326">
    <property type="entry name" value="M56_BlaR1_MecR1_like"/>
    <property type="match status" value="1"/>
</dbReference>
<evidence type="ECO:0000256" key="1">
    <source>
        <dbReference type="SAM" id="Phobius"/>
    </source>
</evidence>
<dbReference type="Pfam" id="PF05569">
    <property type="entry name" value="Peptidase_M56"/>
    <property type="match status" value="1"/>
</dbReference>
<evidence type="ECO:0000313" key="4">
    <source>
        <dbReference type="Proteomes" id="UP001161691"/>
    </source>
</evidence>
<evidence type="ECO:0000313" key="3">
    <source>
        <dbReference type="EMBL" id="MDI4648336.1"/>
    </source>
</evidence>
<protein>
    <submittedName>
        <fullName evidence="3">M56 family metallopeptidase</fullName>
    </submittedName>
</protein>
<dbReference type="RefSeq" id="WP_282911058.1">
    <property type="nucleotide sequence ID" value="NZ_JAGRPV010000001.1"/>
</dbReference>
<organism evidence="3 4">
    <name type="scientific">Cohnella hashimotonis</name>
    <dbReference type="NCBI Taxonomy" id="2826895"/>
    <lineage>
        <taxon>Bacteria</taxon>
        <taxon>Bacillati</taxon>
        <taxon>Bacillota</taxon>
        <taxon>Bacilli</taxon>
        <taxon>Bacillales</taxon>
        <taxon>Paenibacillaceae</taxon>
        <taxon>Cohnella</taxon>
    </lineage>
</organism>